<gene>
    <name evidence="7" type="ORF">GCM10023216_07170</name>
</gene>
<dbReference type="EMBL" id="BAABID010000004">
    <property type="protein sequence ID" value="GAA4720721.1"/>
    <property type="molecule type" value="Genomic_DNA"/>
</dbReference>
<evidence type="ECO:0000256" key="1">
    <source>
        <dbReference type="ARBA" id="ARBA00004202"/>
    </source>
</evidence>
<accession>A0ABP8Y480</accession>
<dbReference type="SUPFAM" id="SSF53756">
    <property type="entry name" value="UDP-Glycosyltransferase/glycogen phosphorylase"/>
    <property type="match status" value="1"/>
</dbReference>
<proteinExistence type="inferred from homology"/>
<protein>
    <recommendedName>
        <fullName evidence="9">CDP-glycerol glycerophosphotransferase</fullName>
    </recommendedName>
</protein>
<keyword evidence="3" id="KW-1003">Cell membrane</keyword>
<dbReference type="InterPro" id="IPR007554">
    <property type="entry name" value="Glycerophosphate_synth"/>
</dbReference>
<organism evidence="7 8">
    <name type="scientific">Isoptericola chiayiensis</name>
    <dbReference type="NCBI Taxonomy" id="579446"/>
    <lineage>
        <taxon>Bacteria</taxon>
        <taxon>Bacillati</taxon>
        <taxon>Actinomycetota</taxon>
        <taxon>Actinomycetes</taxon>
        <taxon>Micrococcales</taxon>
        <taxon>Promicromonosporaceae</taxon>
        <taxon>Isoptericola</taxon>
    </lineage>
</organism>
<dbReference type="PANTHER" id="PTHR37316">
    <property type="entry name" value="TEICHOIC ACID GLYCEROL-PHOSPHATE PRIMASE"/>
    <property type="match status" value="1"/>
</dbReference>
<keyword evidence="4" id="KW-0808">Transferase</keyword>
<comment type="similarity">
    <text evidence="2">Belongs to the CDP-glycerol glycerophosphotransferase family.</text>
</comment>
<keyword evidence="5" id="KW-0777">Teichoic acid biosynthesis</keyword>
<evidence type="ECO:0000313" key="8">
    <source>
        <dbReference type="Proteomes" id="UP001500956"/>
    </source>
</evidence>
<evidence type="ECO:0000256" key="4">
    <source>
        <dbReference type="ARBA" id="ARBA00022679"/>
    </source>
</evidence>
<comment type="subcellular location">
    <subcellularLocation>
        <location evidence="1">Cell membrane</location>
        <topology evidence="1">Peripheral membrane protein</topology>
    </subcellularLocation>
</comment>
<dbReference type="InterPro" id="IPR043148">
    <property type="entry name" value="TagF_C"/>
</dbReference>
<keyword evidence="6" id="KW-0472">Membrane</keyword>
<dbReference type="InterPro" id="IPR043149">
    <property type="entry name" value="TagF_N"/>
</dbReference>
<sequence length="675" mass="75615">MGGVPQREGTSGSRPTFAFRLLPDRLSLKFSAPAGRPRTTKVGISLRGGSIDRWFPCEAAPEGDRDTLELDLAAVVAEYEGSGIVDLWRQVGETGQRVTARRLGRFPRTARESELAETVVAGRSVRLRVNDKGNLVLVLDDAVAPRGFAVEGGSVSHRDGVLAIDLAIVAHDREIRSAELQVAWRQSADSVSTQLLVQPDLGRFDDRYGAATYRTEGSLDVSVLMARSGPGETVLDARLVLTDTAGRVQTVRLNERHATQGDLDPAAVTAGDTVFHIVPHYTFLWGGLSLQVDRFTPAAHAALERVMRTPWWAAVARRTLGIWLVGEVPYKAQDNGYHFFRWVRQRHPMRPAFYVIDPDSPDRRRVEALGRVVERGSAKHVYLAACAARLIGTHHADYLLPTTDPRMIRAAGGVRVMLQHGVLGTKNMVTTYGRRGRVQPADVFHVSSPRERDIVVRDLGYEPEQVRVTGLPRFDALLAPAPTPPRGLLVIPTWRSWLPQRNQFDDSDFRLRWQEVFDHPALRRMVDDGERISLILHPNMRNFVDAFDLQGFEVYRQGERAVQDLLREHAALVTDYSSVGFDFALLERPVYYYQFDRSKYFGGAGSHLDLDTELPGKVLFDAESLAETIAAARAEGFPVERQYRERALRFFPAHDRKSTERTYHSVRTARSLSDD</sequence>
<evidence type="ECO:0000313" key="7">
    <source>
        <dbReference type="EMBL" id="GAA4720721.1"/>
    </source>
</evidence>
<keyword evidence="8" id="KW-1185">Reference proteome</keyword>
<dbReference type="PANTHER" id="PTHR37316:SF3">
    <property type="entry name" value="TEICHOIC ACID GLYCEROL-PHOSPHATE TRANSFERASE"/>
    <property type="match status" value="1"/>
</dbReference>
<comment type="caution">
    <text evidence="7">The sequence shown here is derived from an EMBL/GenBank/DDBJ whole genome shotgun (WGS) entry which is preliminary data.</text>
</comment>
<evidence type="ECO:0000256" key="6">
    <source>
        <dbReference type="ARBA" id="ARBA00023136"/>
    </source>
</evidence>
<evidence type="ECO:0000256" key="5">
    <source>
        <dbReference type="ARBA" id="ARBA00022944"/>
    </source>
</evidence>
<dbReference type="Proteomes" id="UP001500956">
    <property type="component" value="Unassembled WGS sequence"/>
</dbReference>
<evidence type="ECO:0000256" key="3">
    <source>
        <dbReference type="ARBA" id="ARBA00022475"/>
    </source>
</evidence>
<dbReference type="Gene3D" id="3.40.50.12580">
    <property type="match status" value="1"/>
</dbReference>
<name>A0ABP8Y480_9MICO</name>
<dbReference type="Gene3D" id="3.40.50.11820">
    <property type="match status" value="1"/>
</dbReference>
<dbReference type="InterPro" id="IPR051612">
    <property type="entry name" value="Teichoic_Acid_Biosynth"/>
</dbReference>
<evidence type="ECO:0008006" key="9">
    <source>
        <dbReference type="Google" id="ProtNLM"/>
    </source>
</evidence>
<reference evidence="8" key="1">
    <citation type="journal article" date="2019" name="Int. J. Syst. Evol. Microbiol.">
        <title>The Global Catalogue of Microorganisms (GCM) 10K type strain sequencing project: providing services to taxonomists for standard genome sequencing and annotation.</title>
        <authorList>
            <consortium name="The Broad Institute Genomics Platform"/>
            <consortium name="The Broad Institute Genome Sequencing Center for Infectious Disease"/>
            <person name="Wu L."/>
            <person name="Ma J."/>
        </authorList>
    </citation>
    <scope>NUCLEOTIDE SEQUENCE [LARGE SCALE GENOMIC DNA]</scope>
    <source>
        <strain evidence="8">JCM 18063</strain>
    </source>
</reference>
<evidence type="ECO:0000256" key="2">
    <source>
        <dbReference type="ARBA" id="ARBA00010488"/>
    </source>
</evidence>
<dbReference type="Pfam" id="PF04464">
    <property type="entry name" value="Glyphos_transf"/>
    <property type="match status" value="1"/>
</dbReference>